<feature type="chain" id="PRO_5045218218" evidence="1">
    <location>
        <begin position="25"/>
        <end position="267"/>
    </location>
</feature>
<dbReference type="NCBIfam" id="TIGR02001">
    <property type="entry name" value="gcw_chp"/>
    <property type="match status" value="1"/>
</dbReference>
<evidence type="ECO:0000256" key="1">
    <source>
        <dbReference type="SAM" id="SignalP"/>
    </source>
</evidence>
<dbReference type="Proteomes" id="UP001569414">
    <property type="component" value="Unassembled WGS sequence"/>
</dbReference>
<protein>
    <submittedName>
        <fullName evidence="2">TorF family putative porin</fullName>
    </submittedName>
</protein>
<comment type="caution">
    <text evidence="2">The sequence shown here is derived from an EMBL/GenBank/DDBJ whole genome shotgun (WGS) entry which is preliminary data.</text>
</comment>
<dbReference type="Pfam" id="PF09694">
    <property type="entry name" value="Gcw_chp"/>
    <property type="match status" value="1"/>
</dbReference>
<dbReference type="InterPro" id="IPR010239">
    <property type="entry name" value="CHP02001"/>
</dbReference>
<feature type="signal peptide" evidence="1">
    <location>
        <begin position="1"/>
        <end position="24"/>
    </location>
</feature>
<evidence type="ECO:0000313" key="2">
    <source>
        <dbReference type="EMBL" id="MFA0792530.1"/>
    </source>
</evidence>
<gene>
    <name evidence="2" type="ORF">ACCI51_18485</name>
</gene>
<dbReference type="RefSeq" id="WP_371844920.1">
    <property type="nucleotide sequence ID" value="NZ_JBGMEL010000029.1"/>
</dbReference>
<name>A0ABV4NTC0_9GAMM</name>
<proteinExistence type="predicted"/>
<keyword evidence="3" id="KW-1185">Reference proteome</keyword>
<reference evidence="2 3" key="1">
    <citation type="submission" date="2024-08" db="EMBL/GenBank/DDBJ databases">
        <authorList>
            <person name="Ishaq N."/>
        </authorList>
    </citation>
    <scope>NUCLEOTIDE SEQUENCE [LARGE SCALE GENOMIC DNA]</scope>
    <source>
        <strain evidence="2 3">JCM 30400</strain>
    </source>
</reference>
<sequence length="267" mass="30076">MDAYLARVLILIGAVGLMNSTCLAAEEIGEERGDIYGSGEKEENGEDDEDDGFGTVAGNLVIASDYMFRSISNSNNGPTVQGDLNWSHDIGFYIGVWTTNTDFGGPGNSMEFDPYVGWSGNLPDTEINLNIGYWSYNYPKSEFDFDYAETYLILSFTVDKLTISPSLWYSNNYFGRDFLNNVDSLAYEATFSFELASYMDIVLHLGEQTFESSYSHLNYGYYDAGIDWKISDYILGLRWYDTDGIDPFLANPNLADGRFVFKVTRNF</sequence>
<accession>A0ABV4NTC0</accession>
<keyword evidence="1" id="KW-0732">Signal</keyword>
<dbReference type="EMBL" id="JBGMEL010000029">
    <property type="protein sequence ID" value="MFA0792530.1"/>
    <property type="molecule type" value="Genomic_DNA"/>
</dbReference>
<organism evidence="2 3">
    <name type="scientific">Microbulbifer echini</name>
    <dbReference type="NCBI Taxonomy" id="1529067"/>
    <lineage>
        <taxon>Bacteria</taxon>
        <taxon>Pseudomonadati</taxon>
        <taxon>Pseudomonadota</taxon>
        <taxon>Gammaproteobacteria</taxon>
        <taxon>Cellvibrionales</taxon>
        <taxon>Microbulbiferaceae</taxon>
        <taxon>Microbulbifer</taxon>
    </lineage>
</organism>
<evidence type="ECO:0000313" key="3">
    <source>
        <dbReference type="Proteomes" id="UP001569414"/>
    </source>
</evidence>